<dbReference type="PANTHER" id="PTHR47371">
    <property type="entry name" value="LIPOTEICHOIC ACID SYNTHASE"/>
    <property type="match status" value="1"/>
</dbReference>
<evidence type="ECO:0000256" key="7">
    <source>
        <dbReference type="SAM" id="Phobius"/>
    </source>
</evidence>
<reference evidence="10" key="1">
    <citation type="submission" date="2016-10" db="EMBL/GenBank/DDBJ databases">
        <authorList>
            <person name="Varghese N."/>
            <person name="Submissions S."/>
        </authorList>
    </citation>
    <scope>NUCLEOTIDE SEQUENCE [LARGE SCALE GENOMIC DNA]</scope>
    <source>
        <strain evidence="10">JCM 18195</strain>
    </source>
</reference>
<dbReference type="InterPro" id="IPR000917">
    <property type="entry name" value="Sulfatase_N"/>
</dbReference>
<feature type="region of interest" description="Disordered" evidence="6">
    <location>
        <begin position="718"/>
        <end position="768"/>
    </location>
</feature>
<evidence type="ECO:0000256" key="1">
    <source>
        <dbReference type="ARBA" id="ARBA00004651"/>
    </source>
</evidence>
<keyword evidence="4 7" id="KW-1133">Transmembrane helix</keyword>
<dbReference type="EMBL" id="FOXM01000002">
    <property type="protein sequence ID" value="SFP43622.1"/>
    <property type="molecule type" value="Genomic_DNA"/>
</dbReference>
<feature type="compositionally biased region" description="Polar residues" evidence="6">
    <location>
        <begin position="731"/>
        <end position="740"/>
    </location>
</feature>
<evidence type="ECO:0000259" key="8">
    <source>
        <dbReference type="Pfam" id="PF00884"/>
    </source>
</evidence>
<name>A0A1I5QBH0_9GAMM</name>
<feature type="domain" description="Sulfatase N-terminal" evidence="8">
    <location>
        <begin position="227"/>
        <end position="504"/>
    </location>
</feature>
<dbReference type="GO" id="GO:0005886">
    <property type="term" value="C:plasma membrane"/>
    <property type="evidence" value="ECO:0007669"/>
    <property type="project" value="UniProtKB-SubCell"/>
</dbReference>
<dbReference type="GO" id="GO:0016740">
    <property type="term" value="F:transferase activity"/>
    <property type="evidence" value="ECO:0007669"/>
    <property type="project" value="UniProtKB-KW"/>
</dbReference>
<dbReference type="Gene3D" id="3.40.720.10">
    <property type="entry name" value="Alkaline Phosphatase, subunit A"/>
    <property type="match status" value="1"/>
</dbReference>
<evidence type="ECO:0000256" key="3">
    <source>
        <dbReference type="ARBA" id="ARBA00022692"/>
    </source>
</evidence>
<proteinExistence type="predicted"/>
<comment type="subcellular location">
    <subcellularLocation>
        <location evidence="1">Cell membrane</location>
        <topology evidence="1">Multi-pass membrane protein</topology>
    </subcellularLocation>
</comment>
<feature type="transmembrane region" description="Helical" evidence="7">
    <location>
        <begin position="12"/>
        <end position="33"/>
    </location>
</feature>
<feature type="transmembrane region" description="Helical" evidence="7">
    <location>
        <begin position="63"/>
        <end position="87"/>
    </location>
</feature>
<evidence type="ECO:0000256" key="4">
    <source>
        <dbReference type="ARBA" id="ARBA00022989"/>
    </source>
</evidence>
<keyword evidence="9" id="KW-0808">Transferase</keyword>
<dbReference type="Pfam" id="PF00884">
    <property type="entry name" value="Sulfatase"/>
    <property type="match status" value="1"/>
</dbReference>
<protein>
    <submittedName>
        <fullName evidence="9">Phosphoglycerol transferase MdoB</fullName>
    </submittedName>
</protein>
<evidence type="ECO:0000313" key="10">
    <source>
        <dbReference type="Proteomes" id="UP000243084"/>
    </source>
</evidence>
<evidence type="ECO:0000256" key="6">
    <source>
        <dbReference type="SAM" id="MobiDB-lite"/>
    </source>
</evidence>
<sequence>MNIIPRCLQHPHAPLVSLTGLVLAVPLCIRLALGWPDPLGYLSDLCIASLAIMLLYRRPWWLALPVLVAWALLTVAAVELVSAVGRLPDTADLQYLRDPQFMESSTAGSLAHPWVAAALLSGLAIWLASQWTGRSQPSPRLHRHTWLIPLSLLLAHGGMQQLRPSAADQWQLFNLPHQWLAAGVGNAQLRLLEWLEGDSVDIPVQMAGLTQLDLNGQKLLQAPGRSRNVLIVALEGIPGAYIGVNREALNSSYRENLMPNLSAWAERGMNTPDYVLHSHQTIRGLYAMLCGDYDKLDNGTPKGIEILTQSQRNRACLPAQLRSRGFATHYLQGAGLRFMAKDRIMPHIGFDATRGVEWFKRPAYVDFPWGKDDRSFFEGALDYVDQLRRKKQPWMLTLLTVGTHQPYSAPAEYLQRHATPKQAAVSYLDDALGHFLTELERRGVLKDTLVIITSDESHGIDGVRLASAWGFNLVLAPEQKQLPKIKSGVYGHVDLSASVLDYFGFPAPEALSGRSLFRDYPQGREIMSYTNGMLRHHDGRGTLTECDFQQRCRYYASEGFIAERAALLGQYGGRRARQVAARATALDHSLLRSSLNQLYQFGSPAIIRLKAQIRDDWTDNLIGAQYLELPKGSLTHVRLTVRSTGPKQKAYILLKAKEFERDVPLNIPARMLVTPEKPLQMDFTLHNIESRKAFSFHLLGYGRGTIEVSDFTVITESAEPQEAINERQPQEAETSLSSEGTAEKTVIPAKAGIRKARSPRPPALAGAT</sequence>
<evidence type="ECO:0000313" key="9">
    <source>
        <dbReference type="EMBL" id="SFP43622.1"/>
    </source>
</evidence>
<dbReference type="CDD" id="cd16015">
    <property type="entry name" value="LTA_synthase"/>
    <property type="match status" value="1"/>
</dbReference>
<keyword evidence="5 7" id="KW-0472">Membrane</keyword>
<keyword evidence="2" id="KW-1003">Cell membrane</keyword>
<gene>
    <name evidence="9" type="ORF">SAMN05216229_102283</name>
</gene>
<dbReference type="InterPro" id="IPR050448">
    <property type="entry name" value="OpgB/LTA_synthase_biosynth"/>
</dbReference>
<dbReference type="InterPro" id="IPR017850">
    <property type="entry name" value="Alkaline_phosphatase_core_sf"/>
</dbReference>
<organism evidence="9 10">
    <name type="scientific">Geopseudomonas sagittaria</name>
    <dbReference type="NCBI Taxonomy" id="1135990"/>
    <lineage>
        <taxon>Bacteria</taxon>
        <taxon>Pseudomonadati</taxon>
        <taxon>Pseudomonadota</taxon>
        <taxon>Gammaproteobacteria</taxon>
        <taxon>Pseudomonadales</taxon>
        <taxon>Pseudomonadaceae</taxon>
        <taxon>Geopseudomonas</taxon>
    </lineage>
</organism>
<dbReference type="AlphaFoldDB" id="A0A1I5QBH0"/>
<feature type="transmembrane region" description="Helical" evidence="7">
    <location>
        <begin position="107"/>
        <end position="129"/>
    </location>
</feature>
<evidence type="ECO:0000256" key="2">
    <source>
        <dbReference type="ARBA" id="ARBA00022475"/>
    </source>
</evidence>
<evidence type="ECO:0000256" key="5">
    <source>
        <dbReference type="ARBA" id="ARBA00023136"/>
    </source>
</evidence>
<keyword evidence="3 7" id="KW-0812">Transmembrane</keyword>
<dbReference type="PANTHER" id="PTHR47371:SF3">
    <property type="entry name" value="PHOSPHOGLYCEROL TRANSFERASE I"/>
    <property type="match status" value="1"/>
</dbReference>
<keyword evidence="10" id="KW-1185">Reference proteome</keyword>
<accession>A0A1I5QBH0</accession>
<dbReference type="Proteomes" id="UP000243084">
    <property type="component" value="Unassembled WGS sequence"/>
</dbReference>
<dbReference type="RefSeq" id="WP_175526590.1">
    <property type="nucleotide sequence ID" value="NZ_FOXM01000002.1"/>
</dbReference>
<dbReference type="SUPFAM" id="SSF53649">
    <property type="entry name" value="Alkaline phosphatase-like"/>
    <property type="match status" value="1"/>
</dbReference>